<protein>
    <submittedName>
        <fullName evidence="3">NACHT domain-containing protein</fullName>
    </submittedName>
</protein>
<evidence type="ECO:0000313" key="3">
    <source>
        <dbReference type="EMBL" id="KAF7372842.1"/>
    </source>
</evidence>
<reference evidence="3" key="1">
    <citation type="submission" date="2020-05" db="EMBL/GenBank/DDBJ databases">
        <title>Mycena genomes resolve the evolution of fungal bioluminescence.</title>
        <authorList>
            <person name="Tsai I.J."/>
        </authorList>
    </citation>
    <scope>NUCLEOTIDE SEQUENCE</scope>
    <source>
        <strain evidence="3">160909Yilan</strain>
    </source>
</reference>
<name>A0A8H6Z8G6_9AGAR</name>
<dbReference type="PANTHER" id="PTHR10039">
    <property type="entry name" value="AMELOGENIN"/>
    <property type="match status" value="1"/>
</dbReference>
<dbReference type="InterPro" id="IPR027417">
    <property type="entry name" value="P-loop_NTPase"/>
</dbReference>
<accession>A0A8H6Z8G6</accession>
<organism evidence="3 4">
    <name type="scientific">Mycena sanguinolenta</name>
    <dbReference type="NCBI Taxonomy" id="230812"/>
    <lineage>
        <taxon>Eukaryota</taxon>
        <taxon>Fungi</taxon>
        <taxon>Dikarya</taxon>
        <taxon>Basidiomycota</taxon>
        <taxon>Agaricomycotina</taxon>
        <taxon>Agaricomycetes</taxon>
        <taxon>Agaricomycetidae</taxon>
        <taxon>Agaricales</taxon>
        <taxon>Marasmiineae</taxon>
        <taxon>Mycenaceae</taxon>
        <taxon>Mycena</taxon>
    </lineage>
</organism>
<dbReference type="OrthoDB" id="5967843at2759"/>
<dbReference type="SUPFAM" id="SSF52540">
    <property type="entry name" value="P-loop containing nucleoside triphosphate hydrolases"/>
    <property type="match status" value="2"/>
</dbReference>
<dbReference type="InterPro" id="IPR056884">
    <property type="entry name" value="NPHP3-like_N"/>
</dbReference>
<keyword evidence="4" id="KW-1185">Reference proteome</keyword>
<dbReference type="PROSITE" id="PS50837">
    <property type="entry name" value="NACHT"/>
    <property type="match status" value="1"/>
</dbReference>
<keyword evidence="1" id="KW-0677">Repeat</keyword>
<dbReference type="InterPro" id="IPR007111">
    <property type="entry name" value="NACHT_NTPase"/>
</dbReference>
<dbReference type="Gene3D" id="3.40.50.300">
    <property type="entry name" value="P-loop containing nucleotide triphosphate hydrolases"/>
    <property type="match status" value="1"/>
</dbReference>
<dbReference type="AlphaFoldDB" id="A0A8H6Z8G6"/>
<evidence type="ECO:0000313" key="4">
    <source>
        <dbReference type="Proteomes" id="UP000623467"/>
    </source>
</evidence>
<dbReference type="PANTHER" id="PTHR10039:SF17">
    <property type="entry name" value="FUNGAL STAND N-TERMINAL GOODBYE DOMAIN-CONTAINING PROTEIN-RELATED"/>
    <property type="match status" value="1"/>
</dbReference>
<evidence type="ECO:0000259" key="2">
    <source>
        <dbReference type="PROSITE" id="PS50837"/>
    </source>
</evidence>
<sequence>MGGHGMGPALNFDISAGSFTMHNLQQDGERGIDILHRSVALEAIHDSAESFPQPRCHPETRTKILEGLRGWALADMRLELDMDSEFESFAFRLDGPADPECRILWLYGPAGAGKSAIMQTLAEQLKDAGRLGGSFFFKRGHATRGNAKTLFATIAYQLALTVPWLRTSISQIVEHDPSVVIRSIATQMKTLVSKPCRAEAARDTLTILIDGLDECEKDDIQREILRAIYDASFTHTIPVRFIIASRPEPHIREVFDSPFYSDHHCSFNVEKSFEDVRKYLHNEFSRIHREHCTMASVPSPWPSWSVLEDLVRKSSGHFIYAATIIKFIDDKNYRPTQRLIVVQDGNNMASGLVFDALDHLYMTILGSTPRQAELAPILCAIANFQLSLGHVERLFELEDGEGGLLLRGLHSLLELDNNGSIYFHHASFRDFLKNPSRSQNFCTDNLDQRMTVARCFLQQLASGDWVSFNSPDSEYHHPFDDLIPFLIALPPSAELCLVIARMDPDWISLQRSADIRSLLSWLQKIPSAPQNLINLWEDCVFMASFRDSKIHGTTCSVKHILLPSSELCQVLVATVIHGLALWAVLFSQTSPAMPNKHCMVLLGTSWTNWFHLKCSNRHFGS</sequence>
<gene>
    <name evidence="3" type="ORF">MSAN_00490200</name>
</gene>
<dbReference type="Proteomes" id="UP000623467">
    <property type="component" value="Unassembled WGS sequence"/>
</dbReference>
<feature type="domain" description="NACHT" evidence="2">
    <location>
        <begin position="102"/>
        <end position="247"/>
    </location>
</feature>
<comment type="caution">
    <text evidence="3">The sequence shown here is derived from an EMBL/GenBank/DDBJ whole genome shotgun (WGS) entry which is preliminary data.</text>
</comment>
<dbReference type="EMBL" id="JACAZH010000003">
    <property type="protein sequence ID" value="KAF7372842.1"/>
    <property type="molecule type" value="Genomic_DNA"/>
</dbReference>
<proteinExistence type="predicted"/>
<dbReference type="Pfam" id="PF24883">
    <property type="entry name" value="NPHP3_N"/>
    <property type="match status" value="1"/>
</dbReference>
<evidence type="ECO:0000256" key="1">
    <source>
        <dbReference type="ARBA" id="ARBA00022737"/>
    </source>
</evidence>